<sequence>MTWLLLIFPALYFDLGFGDLIPLYPAYLTLLVFLPTRNIAFALSLALVISWIVGMALSGISMVIVLSLIVTLSALAIHGRYRTLSFGALTSAAIGLAGVFFSGTSFGVLVPFLATFCILRRLSIED</sequence>
<gene>
    <name evidence="2" type="ORF">XD94_0615</name>
</gene>
<reference evidence="3" key="1">
    <citation type="journal article" date="2015" name="MBio">
        <title>Genome-Resolved Metagenomic Analysis Reveals Roles for Candidate Phyla and Other Microbial Community Members in Biogeochemical Transformations in Oil Reservoirs.</title>
        <authorList>
            <person name="Hu P."/>
            <person name="Tom L."/>
            <person name="Singh A."/>
            <person name="Thomas B.C."/>
            <person name="Baker B.J."/>
            <person name="Piceno Y.M."/>
            <person name="Andersen G.L."/>
            <person name="Banfield J.F."/>
        </authorList>
    </citation>
    <scope>NUCLEOTIDE SEQUENCE [LARGE SCALE GENOMIC DNA]</scope>
</reference>
<feature type="transmembrane region" description="Helical" evidence="1">
    <location>
        <begin position="28"/>
        <end position="53"/>
    </location>
</feature>
<dbReference type="EMBL" id="LGGP01000082">
    <property type="protein sequence ID" value="KUK81104.1"/>
    <property type="molecule type" value="Genomic_DNA"/>
</dbReference>
<dbReference type="AlphaFoldDB" id="A0A101HQQ1"/>
<protein>
    <submittedName>
        <fullName evidence="2">Uncharacterized protein</fullName>
    </submittedName>
</protein>
<evidence type="ECO:0000313" key="3">
    <source>
        <dbReference type="Proteomes" id="UP000054092"/>
    </source>
</evidence>
<keyword evidence="1" id="KW-1133">Transmembrane helix</keyword>
<evidence type="ECO:0000256" key="1">
    <source>
        <dbReference type="SAM" id="Phobius"/>
    </source>
</evidence>
<dbReference type="Proteomes" id="UP000054092">
    <property type="component" value="Unassembled WGS sequence"/>
</dbReference>
<evidence type="ECO:0000313" key="2">
    <source>
        <dbReference type="EMBL" id="KUK81104.1"/>
    </source>
</evidence>
<dbReference type="PATRIC" id="fig|1184387.3.peg.972"/>
<proteinExistence type="predicted"/>
<keyword evidence="1" id="KW-0812">Transmembrane</keyword>
<feature type="transmembrane region" description="Helical" evidence="1">
    <location>
        <begin position="93"/>
        <end position="119"/>
    </location>
</feature>
<name>A0A101HQQ1_9BACT</name>
<organism evidence="2 3">
    <name type="scientific">Mesotoga prima</name>
    <dbReference type="NCBI Taxonomy" id="1184387"/>
    <lineage>
        <taxon>Bacteria</taxon>
        <taxon>Thermotogati</taxon>
        <taxon>Thermotogota</taxon>
        <taxon>Thermotogae</taxon>
        <taxon>Kosmotogales</taxon>
        <taxon>Kosmotogaceae</taxon>
        <taxon>Mesotoga</taxon>
    </lineage>
</organism>
<accession>A0A101HQQ1</accession>
<keyword evidence="1" id="KW-0472">Membrane</keyword>
<comment type="caution">
    <text evidence="2">The sequence shown here is derived from an EMBL/GenBank/DDBJ whole genome shotgun (WGS) entry which is preliminary data.</text>
</comment>